<reference evidence="2 3" key="1">
    <citation type="submission" date="2023-10" db="EMBL/GenBank/DDBJ databases">
        <title>Genomes of two closely related lineages of the louse Polyplax serrata with different host specificities.</title>
        <authorList>
            <person name="Martinu J."/>
            <person name="Tarabai H."/>
            <person name="Stefka J."/>
            <person name="Hypsa V."/>
        </authorList>
    </citation>
    <scope>NUCLEOTIDE SEQUENCE [LARGE SCALE GENOMIC DNA]</scope>
    <source>
        <strain evidence="2">HR10_N</strain>
    </source>
</reference>
<evidence type="ECO:0000313" key="2">
    <source>
        <dbReference type="EMBL" id="KAK6632880.1"/>
    </source>
</evidence>
<dbReference type="AlphaFoldDB" id="A0AAN8RYW7"/>
<proteinExistence type="predicted"/>
<comment type="caution">
    <text evidence="2">The sequence shown here is derived from an EMBL/GenBank/DDBJ whole genome shotgun (WGS) entry which is preliminary data.</text>
</comment>
<gene>
    <name evidence="2" type="ORF">RUM43_012619</name>
</gene>
<accession>A0AAN8RYW7</accession>
<protein>
    <submittedName>
        <fullName evidence="2">Uncharacterized protein</fullName>
    </submittedName>
</protein>
<evidence type="ECO:0000313" key="3">
    <source>
        <dbReference type="Proteomes" id="UP001372834"/>
    </source>
</evidence>
<organism evidence="2 3">
    <name type="scientific">Polyplax serrata</name>
    <name type="common">Common mouse louse</name>
    <dbReference type="NCBI Taxonomy" id="468196"/>
    <lineage>
        <taxon>Eukaryota</taxon>
        <taxon>Metazoa</taxon>
        <taxon>Ecdysozoa</taxon>
        <taxon>Arthropoda</taxon>
        <taxon>Hexapoda</taxon>
        <taxon>Insecta</taxon>
        <taxon>Pterygota</taxon>
        <taxon>Neoptera</taxon>
        <taxon>Paraneoptera</taxon>
        <taxon>Psocodea</taxon>
        <taxon>Troctomorpha</taxon>
        <taxon>Phthiraptera</taxon>
        <taxon>Anoplura</taxon>
        <taxon>Polyplacidae</taxon>
        <taxon>Polyplax</taxon>
    </lineage>
</organism>
<name>A0AAN8RYW7_POLSC</name>
<dbReference type="EMBL" id="JAWJWE010000006">
    <property type="protein sequence ID" value="KAK6632880.1"/>
    <property type="molecule type" value="Genomic_DNA"/>
</dbReference>
<feature type="region of interest" description="Disordered" evidence="1">
    <location>
        <begin position="127"/>
        <end position="147"/>
    </location>
</feature>
<dbReference type="Proteomes" id="UP001372834">
    <property type="component" value="Unassembled WGS sequence"/>
</dbReference>
<evidence type="ECO:0000256" key="1">
    <source>
        <dbReference type="SAM" id="MobiDB-lite"/>
    </source>
</evidence>
<sequence>MAVRGLNVSNYTFDYQSNDLTSFLKAPFVLLPSTPSNVSFLSFIDAIKLEEMGNLCLIYAFKGGGVRNLSKFTRLILKFIRDSARGKLHVLLVKLFQGSNTVDSLREITQKVESHWKYSGAEKNKAMQKSVCGRQPTGTIPDAVQRH</sequence>